<sequence>MIVQCNDSQGAGFLVKPNLYMTAKHVIDGCKFPDLFSNSGETVKSTVAFLHPELDIALLTVDESISNLVEFSTEEFKVGTVEIVGAPIDGLVLSIGKINRVITSTNLTELYLTVPADFGNSGGPVFLGNKLLGMVYQKNFSNKEVVAIALSTLITAMDQYEIEKLQGKAEESAGIRILASEIDQTSLLLISISLNLIIFITLGSIYFRNKQKRYILGAKRIVVNVNKVPKGR</sequence>
<name>A0A6J6ECN7_9ZZZZ</name>
<protein>
    <submittedName>
        <fullName evidence="2">Unannotated protein</fullName>
    </submittedName>
</protein>
<dbReference type="EMBL" id="CAEZTV010000004">
    <property type="protein sequence ID" value="CAB4573054.1"/>
    <property type="molecule type" value="Genomic_DNA"/>
</dbReference>
<evidence type="ECO:0000256" key="1">
    <source>
        <dbReference type="SAM" id="Phobius"/>
    </source>
</evidence>
<dbReference type="Pfam" id="PF13365">
    <property type="entry name" value="Trypsin_2"/>
    <property type="match status" value="1"/>
</dbReference>
<keyword evidence="1" id="KW-1133">Transmembrane helix</keyword>
<feature type="transmembrane region" description="Helical" evidence="1">
    <location>
        <begin position="187"/>
        <end position="207"/>
    </location>
</feature>
<gene>
    <name evidence="2" type="ORF">UFOPK1747_00089</name>
</gene>
<dbReference type="SUPFAM" id="SSF50494">
    <property type="entry name" value="Trypsin-like serine proteases"/>
    <property type="match status" value="1"/>
</dbReference>
<reference evidence="2" key="1">
    <citation type="submission" date="2020-05" db="EMBL/GenBank/DDBJ databases">
        <authorList>
            <person name="Chiriac C."/>
            <person name="Salcher M."/>
            <person name="Ghai R."/>
            <person name="Kavagutti S V."/>
        </authorList>
    </citation>
    <scope>NUCLEOTIDE SEQUENCE</scope>
</reference>
<dbReference type="InterPro" id="IPR009003">
    <property type="entry name" value="Peptidase_S1_PA"/>
</dbReference>
<keyword evidence="1" id="KW-0472">Membrane</keyword>
<dbReference type="AlphaFoldDB" id="A0A6J6ECN7"/>
<keyword evidence="1" id="KW-0812">Transmembrane</keyword>
<dbReference type="Gene3D" id="2.40.10.120">
    <property type="match status" value="1"/>
</dbReference>
<accession>A0A6J6ECN7</accession>
<evidence type="ECO:0000313" key="2">
    <source>
        <dbReference type="EMBL" id="CAB4573054.1"/>
    </source>
</evidence>
<organism evidence="2">
    <name type="scientific">freshwater metagenome</name>
    <dbReference type="NCBI Taxonomy" id="449393"/>
    <lineage>
        <taxon>unclassified sequences</taxon>
        <taxon>metagenomes</taxon>
        <taxon>ecological metagenomes</taxon>
    </lineage>
</organism>
<proteinExistence type="predicted"/>